<evidence type="ECO:0000313" key="2">
    <source>
        <dbReference type="EMBL" id="QHT23803.1"/>
    </source>
</evidence>
<dbReference type="PROSITE" id="PS50076">
    <property type="entry name" value="DNAJ_2"/>
    <property type="match status" value="1"/>
</dbReference>
<evidence type="ECO:0000259" key="1">
    <source>
        <dbReference type="PROSITE" id="PS50076"/>
    </source>
</evidence>
<name>A0A6C0E5S2_9ZZZZ</name>
<accession>A0A6C0E5S2</accession>
<dbReference type="SMART" id="SM00271">
    <property type="entry name" value="DnaJ"/>
    <property type="match status" value="1"/>
</dbReference>
<sequence length="298" mass="35001">MNHETAIDLLGLKSCNFTIDELKKKYRKLALQKHPDKNGNTKESCEEFRLIYDAYVYLKEDFDCYDNGNMDTDADSDNSFDSNVSYVGLIAKFLSGLQYNEVFIKVVQELLVSKFSWKLIERLDSDMLLNIYNFLSSYRLVFGITDEILANLKKAIVNKYKHVYVLNPKLTDLLENKVYKLMVDDRLYMVPLWHKEIYFDCSNNEEIIVICEPVLPENIKIDEENNILVELTIRKNELFSTDKITFAYEGLSFEIPFNRLFIKREQTYKFFKSGITRITDDIYNVSDKSDIIVCVKIM</sequence>
<organism evidence="2">
    <name type="scientific">viral metagenome</name>
    <dbReference type="NCBI Taxonomy" id="1070528"/>
    <lineage>
        <taxon>unclassified sequences</taxon>
        <taxon>metagenomes</taxon>
        <taxon>organismal metagenomes</taxon>
    </lineage>
</organism>
<dbReference type="Pfam" id="PF00226">
    <property type="entry name" value="DnaJ"/>
    <property type="match status" value="1"/>
</dbReference>
<reference evidence="2" key="1">
    <citation type="journal article" date="2020" name="Nature">
        <title>Giant virus diversity and host interactions through global metagenomics.</title>
        <authorList>
            <person name="Schulz F."/>
            <person name="Roux S."/>
            <person name="Paez-Espino D."/>
            <person name="Jungbluth S."/>
            <person name="Walsh D.A."/>
            <person name="Denef V.J."/>
            <person name="McMahon K.D."/>
            <person name="Konstantinidis K.T."/>
            <person name="Eloe-Fadrosh E.A."/>
            <person name="Kyrpides N.C."/>
            <person name="Woyke T."/>
        </authorList>
    </citation>
    <scope>NUCLEOTIDE SEQUENCE</scope>
    <source>
        <strain evidence="2">GVMAG-M-3300023179-132</strain>
    </source>
</reference>
<dbReference type="Gene3D" id="1.10.287.110">
    <property type="entry name" value="DnaJ domain"/>
    <property type="match status" value="1"/>
</dbReference>
<dbReference type="InterPro" id="IPR001623">
    <property type="entry name" value="DnaJ_domain"/>
</dbReference>
<dbReference type="CDD" id="cd06257">
    <property type="entry name" value="DnaJ"/>
    <property type="match status" value="1"/>
</dbReference>
<dbReference type="InterPro" id="IPR036869">
    <property type="entry name" value="J_dom_sf"/>
</dbReference>
<dbReference type="AlphaFoldDB" id="A0A6C0E5S2"/>
<protein>
    <recommendedName>
        <fullName evidence="1">J domain-containing protein</fullName>
    </recommendedName>
</protein>
<feature type="domain" description="J" evidence="1">
    <location>
        <begin position="5"/>
        <end position="69"/>
    </location>
</feature>
<dbReference type="SUPFAM" id="SSF46565">
    <property type="entry name" value="Chaperone J-domain"/>
    <property type="match status" value="1"/>
</dbReference>
<dbReference type="EMBL" id="MN739735">
    <property type="protein sequence ID" value="QHT23803.1"/>
    <property type="molecule type" value="Genomic_DNA"/>
</dbReference>
<proteinExistence type="predicted"/>